<dbReference type="SMART" id="SM01130">
    <property type="entry name" value="DHDPS"/>
    <property type="match status" value="1"/>
</dbReference>
<protein>
    <recommendedName>
        <fullName evidence="4">Dihydrodipicolinate synthetase</fullName>
    </recommendedName>
</protein>
<comment type="caution">
    <text evidence="2">The sequence shown here is derived from an EMBL/GenBank/DDBJ whole genome shotgun (WGS) entry which is preliminary data.</text>
</comment>
<dbReference type="Pfam" id="PF00701">
    <property type="entry name" value="DHDPS"/>
    <property type="match status" value="1"/>
</dbReference>
<dbReference type="AlphaFoldDB" id="A0A9P6VTS5"/>
<dbReference type="Proteomes" id="UP000777482">
    <property type="component" value="Unassembled WGS sequence"/>
</dbReference>
<keyword evidence="1" id="KW-0456">Lyase</keyword>
<dbReference type="PRINTS" id="PR00146">
    <property type="entry name" value="DHPICSNTHASE"/>
</dbReference>
<dbReference type="CDD" id="cd00408">
    <property type="entry name" value="DHDPS-like"/>
    <property type="match status" value="1"/>
</dbReference>
<accession>A0A9P6VTS5</accession>
<dbReference type="SUPFAM" id="SSF51569">
    <property type="entry name" value="Aldolase"/>
    <property type="match status" value="1"/>
</dbReference>
<gene>
    <name evidence="2" type="ORF">C6P46_000849</name>
</gene>
<keyword evidence="3" id="KW-1185">Reference proteome</keyword>
<organism evidence="2 3">
    <name type="scientific">Rhodotorula mucilaginosa</name>
    <name type="common">Yeast</name>
    <name type="synonym">Rhodotorula rubra</name>
    <dbReference type="NCBI Taxonomy" id="5537"/>
    <lineage>
        <taxon>Eukaryota</taxon>
        <taxon>Fungi</taxon>
        <taxon>Dikarya</taxon>
        <taxon>Basidiomycota</taxon>
        <taxon>Pucciniomycotina</taxon>
        <taxon>Microbotryomycetes</taxon>
        <taxon>Sporidiobolales</taxon>
        <taxon>Sporidiobolaceae</taxon>
        <taxon>Rhodotorula</taxon>
    </lineage>
</organism>
<evidence type="ECO:0000313" key="3">
    <source>
        <dbReference type="Proteomes" id="UP000777482"/>
    </source>
</evidence>
<dbReference type="PANTHER" id="PTHR12128">
    <property type="entry name" value="DIHYDRODIPICOLINATE SYNTHASE"/>
    <property type="match status" value="1"/>
</dbReference>
<dbReference type="EMBL" id="PUHQ01000118">
    <property type="protein sequence ID" value="KAG0655503.1"/>
    <property type="molecule type" value="Genomic_DNA"/>
</dbReference>
<dbReference type="InterPro" id="IPR013785">
    <property type="entry name" value="Aldolase_TIM"/>
</dbReference>
<dbReference type="OrthoDB" id="191315at2759"/>
<dbReference type="GO" id="GO:0008840">
    <property type="term" value="F:4-hydroxy-tetrahydrodipicolinate synthase activity"/>
    <property type="evidence" value="ECO:0007669"/>
    <property type="project" value="TreeGrafter"/>
</dbReference>
<name>A0A9P6VTS5_RHOMI</name>
<dbReference type="PANTHER" id="PTHR12128:SF66">
    <property type="entry name" value="4-HYDROXY-2-OXOGLUTARATE ALDOLASE, MITOCHONDRIAL"/>
    <property type="match status" value="1"/>
</dbReference>
<sequence>MSDVQKTVPSGVYAPLYTFFHEDEPLDLEAFKQHVKWVASAGVGIVALGSSGEAVHLSHDERREVLLAARQVLDSDASLAAIPLIAGTPASSTRETIELTRQAAECGADFAMVITPGYFAGALTRAAIKQFFTDVAEASLFLDGAGCITGLANLAPKTCMKLYKATTEYLQSPTAEALDEVRRLQGIVSRGDWPVIKGGIAGPKYVLDRIRGYGGAPRRPLLPMEAKDGEKMLAALQEILDHEKTL</sequence>
<evidence type="ECO:0000313" key="2">
    <source>
        <dbReference type="EMBL" id="KAG0655503.1"/>
    </source>
</evidence>
<evidence type="ECO:0008006" key="4">
    <source>
        <dbReference type="Google" id="ProtNLM"/>
    </source>
</evidence>
<proteinExistence type="predicted"/>
<dbReference type="InterPro" id="IPR002220">
    <property type="entry name" value="DapA-like"/>
</dbReference>
<evidence type="ECO:0000256" key="1">
    <source>
        <dbReference type="ARBA" id="ARBA00023239"/>
    </source>
</evidence>
<reference evidence="2 3" key="1">
    <citation type="submission" date="2020-11" db="EMBL/GenBank/DDBJ databases">
        <title>Kefir isolates.</title>
        <authorList>
            <person name="Marcisauskas S."/>
            <person name="Kim Y."/>
            <person name="Blasche S."/>
        </authorList>
    </citation>
    <scope>NUCLEOTIDE SEQUENCE [LARGE SCALE GENOMIC DNA]</scope>
    <source>
        <strain evidence="2 3">KR</strain>
    </source>
</reference>
<dbReference type="Gene3D" id="3.20.20.70">
    <property type="entry name" value="Aldolase class I"/>
    <property type="match status" value="2"/>
</dbReference>